<gene>
    <name evidence="1" type="ORF">MCEL_21850</name>
</gene>
<protein>
    <submittedName>
        <fullName evidence="1">Uncharacterized protein</fullName>
    </submittedName>
</protein>
<name>A0A7I7RHX4_MYCCF</name>
<dbReference type="AlphaFoldDB" id="A0A7I7RHX4"/>
<dbReference type="KEGG" id="mcee:MCEL_21850"/>
<dbReference type="EMBL" id="AP022591">
    <property type="protein sequence ID" value="BBY43890.1"/>
    <property type="molecule type" value="Genomic_DNA"/>
</dbReference>
<organism evidence="1 2">
    <name type="scientific">Mycolicibacterium celeriflavum</name>
    <name type="common">Mycobacterium celeriflavum</name>
    <dbReference type="NCBI Taxonomy" id="1249101"/>
    <lineage>
        <taxon>Bacteria</taxon>
        <taxon>Bacillati</taxon>
        <taxon>Actinomycetota</taxon>
        <taxon>Actinomycetes</taxon>
        <taxon>Mycobacteriales</taxon>
        <taxon>Mycobacteriaceae</taxon>
        <taxon>Mycolicibacterium</taxon>
    </lineage>
</organism>
<accession>A0A7I7RHX4</accession>
<evidence type="ECO:0000313" key="2">
    <source>
        <dbReference type="Proteomes" id="UP000466431"/>
    </source>
</evidence>
<proteinExistence type="predicted"/>
<sequence length="71" mass="7605">MGQFGQRFGHRQQSFRSRKLIGRGGCAASAGTNFAGDCRYLATQVFYLFSAGKLAPIQADGSCHISTSCIV</sequence>
<dbReference type="Proteomes" id="UP000466431">
    <property type="component" value="Chromosome"/>
</dbReference>
<reference evidence="1 2" key="1">
    <citation type="journal article" date="2019" name="Emerg. Microbes Infect.">
        <title>Comprehensive subspecies identification of 175 nontuberculous mycobacteria species based on 7547 genomic profiles.</title>
        <authorList>
            <person name="Matsumoto Y."/>
            <person name="Kinjo T."/>
            <person name="Motooka D."/>
            <person name="Nabeya D."/>
            <person name="Jung N."/>
            <person name="Uechi K."/>
            <person name="Horii T."/>
            <person name="Iida T."/>
            <person name="Fujita J."/>
            <person name="Nakamura S."/>
        </authorList>
    </citation>
    <scope>NUCLEOTIDE SEQUENCE [LARGE SCALE GENOMIC DNA]</scope>
    <source>
        <strain evidence="1 2">JCM 18439</strain>
    </source>
</reference>
<evidence type="ECO:0000313" key="1">
    <source>
        <dbReference type="EMBL" id="BBY43890.1"/>
    </source>
</evidence>
<keyword evidence="2" id="KW-1185">Reference proteome</keyword>